<keyword evidence="2" id="KW-1185">Reference proteome</keyword>
<gene>
    <name evidence="1" type="ORF">SAMN02746041_00140</name>
</gene>
<evidence type="ECO:0000313" key="2">
    <source>
        <dbReference type="Proteomes" id="UP000192783"/>
    </source>
</evidence>
<protein>
    <submittedName>
        <fullName evidence="1">Uncharacterized membrane protein</fullName>
    </submittedName>
</protein>
<dbReference type="Pfam" id="PF06897">
    <property type="entry name" value="DUF1269"/>
    <property type="match status" value="1"/>
</dbReference>
<dbReference type="AlphaFoldDB" id="A0A1W1WZ27"/>
<reference evidence="1 2" key="1">
    <citation type="submission" date="2017-04" db="EMBL/GenBank/DDBJ databases">
        <authorList>
            <person name="Afonso C.L."/>
            <person name="Miller P.J."/>
            <person name="Scott M.A."/>
            <person name="Spackman E."/>
            <person name="Goraichik I."/>
            <person name="Dimitrov K.M."/>
            <person name="Suarez D.L."/>
            <person name="Swayne D.E."/>
        </authorList>
    </citation>
    <scope>NUCLEOTIDE SEQUENCE [LARGE SCALE GENOMIC DNA]</scope>
    <source>
        <strain evidence="1 2">DSM 13146</strain>
    </source>
</reference>
<dbReference type="EMBL" id="FWXF01000001">
    <property type="protein sequence ID" value="SMC16698.1"/>
    <property type="molecule type" value="Genomic_DNA"/>
</dbReference>
<accession>A0A1W1WZ27</accession>
<proteinExistence type="predicted"/>
<name>A0A1W1WZ27_9BACT</name>
<dbReference type="InterPro" id="IPR009200">
    <property type="entry name" value="DUF1269_membrane"/>
</dbReference>
<dbReference type="Proteomes" id="UP000192783">
    <property type="component" value="Unassembled WGS sequence"/>
</dbReference>
<sequence>MTDLAKRFHEELGIRISACYEALLQHHNSHLSSDPLTEPGWIPGLGNADFAIGTTQTFRSLFPDFPHHWIVVGYGGKKLMEKIGEEIDVYIALDVNDDSVHRVDSLGKQSPEAPHFRQWLAHQLARALWERTHRTHLFVLGARSEKAIQDVRERLVALHRQKALELESLVVLRRGDSGELKIEHVQHVGIREAAAGGVAGFLLGALFLHPLLGAAIGTVAGAAVGEEAFPLSHVGLEDDFIRELACTVLPGTWALLVVAQHLKVDLLGRDLKQVGVTVLTTSLSRRGEERLRQVLEGEGDG</sequence>
<dbReference type="RefSeq" id="WP_170920246.1">
    <property type="nucleotide sequence ID" value="NZ_FWXF01000001.1"/>
</dbReference>
<organism evidence="1 2">
    <name type="scientific">Desulfacinum hydrothermale DSM 13146</name>
    <dbReference type="NCBI Taxonomy" id="1121390"/>
    <lineage>
        <taxon>Bacteria</taxon>
        <taxon>Pseudomonadati</taxon>
        <taxon>Thermodesulfobacteriota</taxon>
        <taxon>Syntrophobacteria</taxon>
        <taxon>Syntrophobacterales</taxon>
        <taxon>Syntrophobacteraceae</taxon>
        <taxon>Desulfacinum</taxon>
    </lineage>
</organism>
<evidence type="ECO:0000313" key="1">
    <source>
        <dbReference type="EMBL" id="SMC16698.1"/>
    </source>
</evidence>